<dbReference type="Pfam" id="PF08345">
    <property type="entry name" value="YscJ_FliF_C"/>
    <property type="match status" value="1"/>
</dbReference>
<feature type="transmembrane region" description="Helical" evidence="10">
    <location>
        <begin position="23"/>
        <end position="42"/>
    </location>
</feature>
<evidence type="ECO:0000256" key="8">
    <source>
        <dbReference type="ARBA" id="ARBA00023143"/>
    </source>
</evidence>
<feature type="domain" description="Flagellar M-ring C-terminal" evidence="12">
    <location>
        <begin position="250"/>
        <end position="386"/>
    </location>
</feature>
<dbReference type="PRINTS" id="PR01009">
    <property type="entry name" value="FLGMRINGFLIF"/>
</dbReference>
<name>A0ABU1YH90_ROSSA</name>
<accession>A0ABU1YH90</accession>
<gene>
    <name evidence="13" type="ORF">J2X20_000846</name>
</gene>
<evidence type="ECO:0000313" key="14">
    <source>
        <dbReference type="Proteomes" id="UP001180453"/>
    </source>
</evidence>
<evidence type="ECO:0000259" key="12">
    <source>
        <dbReference type="Pfam" id="PF08345"/>
    </source>
</evidence>
<organism evidence="13 14">
    <name type="scientific">Roseateles saccharophilus</name>
    <name type="common">Pseudomonas saccharophila</name>
    <dbReference type="NCBI Taxonomy" id="304"/>
    <lineage>
        <taxon>Bacteria</taxon>
        <taxon>Pseudomonadati</taxon>
        <taxon>Pseudomonadota</taxon>
        <taxon>Betaproteobacteria</taxon>
        <taxon>Burkholderiales</taxon>
        <taxon>Sphaerotilaceae</taxon>
        <taxon>Roseateles</taxon>
    </lineage>
</organism>
<evidence type="ECO:0000256" key="7">
    <source>
        <dbReference type="ARBA" id="ARBA00023136"/>
    </source>
</evidence>
<keyword evidence="8 9" id="KW-0975">Bacterial flagellum</keyword>
<evidence type="ECO:0000313" key="13">
    <source>
        <dbReference type="EMBL" id="MDR7268217.1"/>
    </source>
</evidence>
<evidence type="ECO:0000256" key="9">
    <source>
        <dbReference type="PIRNR" id="PIRNR004862"/>
    </source>
</evidence>
<dbReference type="InterPro" id="IPR006182">
    <property type="entry name" value="FliF_N_dom"/>
</dbReference>
<comment type="subcellular location">
    <subcellularLocation>
        <location evidence="1 9">Bacterial flagellum basal body</location>
    </subcellularLocation>
    <subcellularLocation>
        <location evidence="2">Cell membrane</location>
        <topology evidence="2">Multi-pass membrane protein</topology>
    </subcellularLocation>
</comment>
<dbReference type="EMBL" id="JAVDXU010000001">
    <property type="protein sequence ID" value="MDR7268217.1"/>
    <property type="molecule type" value="Genomic_DNA"/>
</dbReference>
<evidence type="ECO:0000256" key="5">
    <source>
        <dbReference type="ARBA" id="ARBA00022692"/>
    </source>
</evidence>
<dbReference type="InterPro" id="IPR000067">
    <property type="entry name" value="FlgMring_FliF"/>
</dbReference>
<dbReference type="Pfam" id="PF01514">
    <property type="entry name" value="YscJ_FliF"/>
    <property type="match status" value="1"/>
</dbReference>
<keyword evidence="13" id="KW-0966">Cell projection</keyword>
<evidence type="ECO:0000256" key="4">
    <source>
        <dbReference type="ARBA" id="ARBA00022475"/>
    </source>
</evidence>
<keyword evidence="13" id="KW-0969">Cilium</keyword>
<keyword evidence="4" id="KW-1003">Cell membrane</keyword>
<dbReference type="PANTHER" id="PTHR30046">
    <property type="entry name" value="FLAGELLAR M-RING PROTEIN"/>
    <property type="match status" value="1"/>
</dbReference>
<protein>
    <recommendedName>
        <fullName evidence="9">Flagellar M-ring protein</fullName>
    </recommendedName>
</protein>
<dbReference type="InterPro" id="IPR013556">
    <property type="entry name" value="Flag_M-ring_C"/>
</dbReference>
<comment type="function">
    <text evidence="9">The M ring may be actively involved in energy transduction.</text>
</comment>
<proteinExistence type="inferred from homology"/>
<sequence length="482" mass="51029">MGTESRTAVWGGFFEGWSTRRKLGFGLSLVAVVGLVLALAWWSQRVPKAVLFSDLAERDAAVLTAELDKLKQAYSLSEDGRSILVAADTVHRTRLALMGKPLPLHGAVGFELFNNADFGVSDFVQKVNYQRALQGELTRTILAIDQVQDARIHLALPDPTLFRKDGPKAKASVSVSLKGGQSLRMDQVVGIQRLIAASVPEIKPEDVTVLDQHGVVLSHAGGEDAGLASGQLDARQGLEAHLTKKAARLLDQMFQPGESMVAVDVVLNHEQSRITTEEALGAAGGQSGHPAGVIARERTVTREPAGDTSVNGGVVSAQVQTQETDYQTGRRVAQVVSQGGQISHLNVAVVVKRNLGESELARVRQLVAAAVGLQPARGDMVTVHSIADLGALGLPVGPAASQAALPSRELAVQPVHPGGPSGEGGTGAVARVLIAMIGLALLVMGALWWTRRRPPAREAPALSEREREALLVSIKQWLGPQS</sequence>
<dbReference type="Gene3D" id="3.30.300.30">
    <property type="match status" value="1"/>
</dbReference>
<keyword evidence="13" id="KW-0282">Flagellum</keyword>
<comment type="caution">
    <text evidence="13">The sequence shown here is derived from an EMBL/GenBank/DDBJ whole genome shotgun (WGS) entry which is preliminary data.</text>
</comment>
<dbReference type="InterPro" id="IPR043427">
    <property type="entry name" value="YscJ/FliF"/>
</dbReference>
<dbReference type="PANTHER" id="PTHR30046:SF0">
    <property type="entry name" value="FLAGELLAR M-RING PROTEIN"/>
    <property type="match status" value="1"/>
</dbReference>
<dbReference type="InterPro" id="IPR045851">
    <property type="entry name" value="AMP-bd_C_sf"/>
</dbReference>
<dbReference type="Proteomes" id="UP001180453">
    <property type="component" value="Unassembled WGS sequence"/>
</dbReference>
<dbReference type="NCBIfam" id="TIGR00206">
    <property type="entry name" value="fliF"/>
    <property type="match status" value="1"/>
</dbReference>
<keyword evidence="7 10" id="KW-0472">Membrane</keyword>
<feature type="transmembrane region" description="Helical" evidence="10">
    <location>
        <begin position="428"/>
        <end position="449"/>
    </location>
</feature>
<evidence type="ECO:0000256" key="2">
    <source>
        <dbReference type="ARBA" id="ARBA00004651"/>
    </source>
</evidence>
<evidence type="ECO:0000256" key="1">
    <source>
        <dbReference type="ARBA" id="ARBA00004117"/>
    </source>
</evidence>
<reference evidence="13 14" key="1">
    <citation type="submission" date="2023-07" db="EMBL/GenBank/DDBJ databases">
        <title>Sorghum-associated microbial communities from plants grown in Nebraska, USA.</title>
        <authorList>
            <person name="Schachtman D."/>
        </authorList>
    </citation>
    <scope>NUCLEOTIDE SEQUENCE [LARGE SCALE GENOMIC DNA]</scope>
    <source>
        <strain evidence="13 14">BE314</strain>
    </source>
</reference>
<comment type="similarity">
    <text evidence="3 9">Belongs to the FliF family.</text>
</comment>
<evidence type="ECO:0000256" key="10">
    <source>
        <dbReference type="SAM" id="Phobius"/>
    </source>
</evidence>
<keyword evidence="5 10" id="KW-0812">Transmembrane</keyword>
<dbReference type="PIRSF" id="PIRSF004862">
    <property type="entry name" value="FliF"/>
    <property type="match status" value="1"/>
</dbReference>
<keyword evidence="14" id="KW-1185">Reference proteome</keyword>
<dbReference type="RefSeq" id="WP_310261321.1">
    <property type="nucleotide sequence ID" value="NZ_JAVDXU010000001.1"/>
</dbReference>
<evidence type="ECO:0000256" key="6">
    <source>
        <dbReference type="ARBA" id="ARBA00022989"/>
    </source>
</evidence>
<feature type="domain" description="Flagellar M-ring N-terminal" evidence="11">
    <location>
        <begin position="47"/>
        <end position="218"/>
    </location>
</feature>
<evidence type="ECO:0000259" key="11">
    <source>
        <dbReference type="Pfam" id="PF01514"/>
    </source>
</evidence>
<keyword evidence="6 10" id="KW-1133">Transmembrane helix</keyword>
<evidence type="ECO:0000256" key="3">
    <source>
        <dbReference type="ARBA" id="ARBA00007971"/>
    </source>
</evidence>